<comment type="similarity">
    <text evidence="2 11 12">Belongs to the class-I aminoacyl-tRNA synthetase family.</text>
</comment>
<dbReference type="GO" id="GO:0005737">
    <property type="term" value="C:cytoplasm"/>
    <property type="evidence" value="ECO:0007669"/>
    <property type="project" value="UniProtKB-SubCell"/>
</dbReference>
<dbReference type="InterPro" id="IPR035684">
    <property type="entry name" value="ArgRS_core"/>
</dbReference>
<evidence type="ECO:0000256" key="4">
    <source>
        <dbReference type="ARBA" id="ARBA00022490"/>
    </source>
</evidence>
<dbReference type="PROSITE" id="PS00178">
    <property type="entry name" value="AA_TRNA_LIGASE_I"/>
    <property type="match status" value="1"/>
</dbReference>
<dbReference type="InterPro" id="IPR005148">
    <property type="entry name" value="Arg-tRNA-synth_N"/>
</dbReference>
<keyword evidence="8 11" id="KW-0648">Protein biosynthesis</keyword>
<comment type="caution">
    <text evidence="15">The sequence shown here is derived from an EMBL/GenBank/DDBJ whole genome shotgun (WGS) entry which is preliminary data.</text>
</comment>
<evidence type="ECO:0000256" key="7">
    <source>
        <dbReference type="ARBA" id="ARBA00022840"/>
    </source>
</evidence>
<keyword evidence="4 11" id="KW-0963">Cytoplasm</keyword>
<dbReference type="SMART" id="SM01016">
    <property type="entry name" value="Arg_tRNA_synt_N"/>
    <property type="match status" value="1"/>
</dbReference>
<dbReference type="CDD" id="cd00671">
    <property type="entry name" value="ArgRS_core"/>
    <property type="match status" value="1"/>
</dbReference>
<comment type="subcellular location">
    <subcellularLocation>
        <location evidence="1 11">Cytoplasm</location>
    </subcellularLocation>
</comment>
<dbReference type="FunFam" id="1.10.730.10:FF:000008">
    <property type="entry name" value="Arginine--tRNA ligase"/>
    <property type="match status" value="1"/>
</dbReference>
<dbReference type="OrthoDB" id="9803211at2"/>
<dbReference type="SUPFAM" id="SSF47323">
    <property type="entry name" value="Anticodon-binding domain of a subclass of class I aminoacyl-tRNA synthetases"/>
    <property type="match status" value="1"/>
</dbReference>
<evidence type="ECO:0000256" key="12">
    <source>
        <dbReference type="RuleBase" id="RU363038"/>
    </source>
</evidence>
<dbReference type="FunFam" id="3.40.50.620:FF:000062">
    <property type="entry name" value="Arginine--tRNA ligase"/>
    <property type="match status" value="1"/>
</dbReference>
<dbReference type="Pfam" id="PF03485">
    <property type="entry name" value="Arg_tRNA_synt_N"/>
    <property type="match status" value="1"/>
</dbReference>
<dbReference type="Pfam" id="PF05746">
    <property type="entry name" value="DALR_1"/>
    <property type="match status" value="1"/>
</dbReference>
<dbReference type="InterPro" id="IPR009080">
    <property type="entry name" value="tRNAsynth_Ia_anticodon-bd"/>
</dbReference>
<dbReference type="GO" id="GO:0006420">
    <property type="term" value="P:arginyl-tRNA aminoacylation"/>
    <property type="evidence" value="ECO:0007669"/>
    <property type="project" value="UniProtKB-UniRule"/>
</dbReference>
<proteinExistence type="inferred from homology"/>
<dbReference type="SMART" id="SM00836">
    <property type="entry name" value="DALR_1"/>
    <property type="match status" value="1"/>
</dbReference>
<keyword evidence="7 11" id="KW-0067">ATP-binding</keyword>
<dbReference type="SUPFAM" id="SSF55190">
    <property type="entry name" value="Arginyl-tRNA synthetase (ArgRS), N-terminal 'additional' domain"/>
    <property type="match status" value="1"/>
</dbReference>
<keyword evidence="9 11" id="KW-0030">Aminoacyl-tRNA synthetase</keyword>
<dbReference type="EMBL" id="BJFL01000024">
    <property type="protein sequence ID" value="GDY32463.1"/>
    <property type="molecule type" value="Genomic_DNA"/>
</dbReference>
<evidence type="ECO:0000259" key="14">
    <source>
        <dbReference type="SMART" id="SM01016"/>
    </source>
</evidence>
<dbReference type="PANTHER" id="PTHR11956:SF5">
    <property type="entry name" value="ARGININE--TRNA LIGASE, CYTOPLASMIC"/>
    <property type="match status" value="1"/>
</dbReference>
<keyword evidence="6 11" id="KW-0547">Nucleotide-binding</keyword>
<dbReference type="Proteomes" id="UP000298860">
    <property type="component" value="Unassembled WGS sequence"/>
</dbReference>
<dbReference type="HAMAP" id="MF_00123">
    <property type="entry name" value="Arg_tRNA_synth"/>
    <property type="match status" value="1"/>
</dbReference>
<evidence type="ECO:0000259" key="13">
    <source>
        <dbReference type="SMART" id="SM00836"/>
    </source>
</evidence>
<dbReference type="InterPro" id="IPR001278">
    <property type="entry name" value="Arg-tRNA-ligase"/>
</dbReference>
<keyword evidence="5 11" id="KW-0436">Ligase</keyword>
<evidence type="ECO:0000256" key="10">
    <source>
        <dbReference type="ARBA" id="ARBA00049339"/>
    </source>
</evidence>
<dbReference type="AlphaFoldDB" id="A0A4D4JF14"/>
<evidence type="ECO:0000256" key="1">
    <source>
        <dbReference type="ARBA" id="ARBA00004496"/>
    </source>
</evidence>
<gene>
    <name evidence="15" type="primary">argS_2</name>
    <name evidence="11" type="synonym">argS</name>
    <name evidence="15" type="ORF">GTS_40960</name>
</gene>
<evidence type="ECO:0000256" key="9">
    <source>
        <dbReference type="ARBA" id="ARBA00023146"/>
    </source>
</evidence>
<evidence type="ECO:0000256" key="8">
    <source>
        <dbReference type="ARBA" id="ARBA00022917"/>
    </source>
</evidence>
<evidence type="ECO:0000313" key="16">
    <source>
        <dbReference type="Proteomes" id="UP000298860"/>
    </source>
</evidence>
<sequence>MTPAALADLVRATAVDVLSARGLDTAALPDAVTVERPRNPEHGDYATNLALQSAKRLGVAPRELAGWLAEALAAQDAIAEAEVAGPGFLNLRLAADAQGAIVREVLAAGDGYGRGDELAGRRINLEFVSANPTGPIHIGGTRWAAVGDALGRILAARGAAVTREYYFNDAGAQIDRFVRSLVAAAEGKPAPEDGYAGDYVADIAAEVLRREPDVLSRPAGEQHEVFRRVGVGLMFDHIKQTLHDFRTDFDVYFHEDSLHTSGAVDAAVEELKASGNLYFHEGAWWLRSTEFGDDKDRPVIKSDGQPAYIAGDIAYFKDKRARGFDLCIYMLGADHHGYIGRLKAAAAALGDDPNTVEVLIGQMVNLVRDGRPVRMSKRAGTVITLDDLVEAVGVDAARYALVRSSVDATLDIDLDLWSRRTNENPVFYVQYAHARLASLLRNAAELGVEVPTAAGGVDYGLLTHDREGDLIRTIGEYPRVVGTAAELREPHRVARYLEELASAYHKFYDSCRVLPQGDEEATPLTAARLALCAAARQVLANGLGLLGVGAPERM</sequence>
<comment type="subunit">
    <text evidence="3 11">Monomer.</text>
</comment>
<dbReference type="InterPro" id="IPR001412">
    <property type="entry name" value="aa-tRNA-synth_I_CS"/>
</dbReference>
<accession>A0A4D4JF14</accession>
<evidence type="ECO:0000256" key="3">
    <source>
        <dbReference type="ARBA" id="ARBA00011245"/>
    </source>
</evidence>
<dbReference type="RefSeq" id="WP_137815468.1">
    <property type="nucleotide sequence ID" value="NZ_BJFL01000024.1"/>
</dbReference>
<feature type="domain" description="DALR anticodon binding" evidence="13">
    <location>
        <begin position="429"/>
        <end position="554"/>
    </location>
</feature>
<dbReference type="GO" id="GO:0005524">
    <property type="term" value="F:ATP binding"/>
    <property type="evidence" value="ECO:0007669"/>
    <property type="project" value="UniProtKB-UniRule"/>
</dbReference>
<evidence type="ECO:0000256" key="11">
    <source>
        <dbReference type="HAMAP-Rule" id="MF_00123"/>
    </source>
</evidence>
<dbReference type="PRINTS" id="PR01038">
    <property type="entry name" value="TRNASYNTHARG"/>
</dbReference>
<feature type="domain" description="Arginyl tRNA synthetase N-terminal" evidence="14">
    <location>
        <begin position="4"/>
        <end position="93"/>
    </location>
</feature>
<reference evidence="16" key="1">
    <citation type="submission" date="2019-04" db="EMBL/GenBank/DDBJ databases">
        <title>Draft genome sequence of Pseudonocardiaceae bacterium SL3-2-4.</title>
        <authorList>
            <person name="Ningsih F."/>
            <person name="Yokota A."/>
            <person name="Sakai Y."/>
            <person name="Nanatani K."/>
            <person name="Yabe S."/>
            <person name="Oetari A."/>
            <person name="Sjamsuridzal W."/>
        </authorList>
    </citation>
    <scope>NUCLEOTIDE SEQUENCE [LARGE SCALE GENOMIC DNA]</scope>
    <source>
        <strain evidence="16">SL3-2-4</strain>
    </source>
</reference>
<dbReference type="GO" id="GO:0004814">
    <property type="term" value="F:arginine-tRNA ligase activity"/>
    <property type="evidence" value="ECO:0007669"/>
    <property type="project" value="UniProtKB-UniRule"/>
</dbReference>
<evidence type="ECO:0000256" key="2">
    <source>
        <dbReference type="ARBA" id="ARBA00005594"/>
    </source>
</evidence>
<organism evidence="15 16">
    <name type="scientific">Gandjariella thermophila</name>
    <dbReference type="NCBI Taxonomy" id="1931992"/>
    <lineage>
        <taxon>Bacteria</taxon>
        <taxon>Bacillati</taxon>
        <taxon>Actinomycetota</taxon>
        <taxon>Actinomycetes</taxon>
        <taxon>Pseudonocardiales</taxon>
        <taxon>Pseudonocardiaceae</taxon>
        <taxon>Gandjariella</taxon>
    </lineage>
</organism>
<dbReference type="InterPro" id="IPR036695">
    <property type="entry name" value="Arg-tRNA-synth_N_sf"/>
</dbReference>
<protein>
    <recommendedName>
        <fullName evidence="11">Arginine--tRNA ligase</fullName>
        <ecNumber evidence="11">6.1.1.19</ecNumber>
    </recommendedName>
    <alternativeName>
        <fullName evidence="11">Arginyl-tRNA synthetase</fullName>
        <shortName evidence="11">ArgRS</shortName>
    </alternativeName>
</protein>
<dbReference type="NCBIfam" id="TIGR00456">
    <property type="entry name" value="argS"/>
    <property type="match status" value="1"/>
</dbReference>
<evidence type="ECO:0000313" key="15">
    <source>
        <dbReference type="EMBL" id="GDY32463.1"/>
    </source>
</evidence>
<keyword evidence="16" id="KW-1185">Reference proteome</keyword>
<dbReference type="Gene3D" id="1.10.730.10">
    <property type="entry name" value="Isoleucyl-tRNA Synthetase, Domain 1"/>
    <property type="match status" value="1"/>
</dbReference>
<name>A0A4D4JF14_9PSEU</name>
<feature type="short sequence motif" description="'HIGH' region" evidence="11">
    <location>
        <begin position="130"/>
        <end position="140"/>
    </location>
</feature>
<dbReference type="Gene3D" id="3.30.1360.70">
    <property type="entry name" value="Arginyl tRNA synthetase N-terminal domain"/>
    <property type="match status" value="1"/>
</dbReference>
<dbReference type="SUPFAM" id="SSF52374">
    <property type="entry name" value="Nucleotidylyl transferase"/>
    <property type="match status" value="1"/>
</dbReference>
<dbReference type="PANTHER" id="PTHR11956">
    <property type="entry name" value="ARGINYL-TRNA SYNTHETASE"/>
    <property type="match status" value="1"/>
</dbReference>
<dbReference type="InterPro" id="IPR014729">
    <property type="entry name" value="Rossmann-like_a/b/a_fold"/>
</dbReference>
<dbReference type="Pfam" id="PF00750">
    <property type="entry name" value="tRNA-synt_1d"/>
    <property type="match status" value="1"/>
</dbReference>
<comment type="catalytic activity">
    <reaction evidence="10 11">
        <text>tRNA(Arg) + L-arginine + ATP = L-arginyl-tRNA(Arg) + AMP + diphosphate</text>
        <dbReference type="Rhea" id="RHEA:20301"/>
        <dbReference type="Rhea" id="RHEA-COMP:9658"/>
        <dbReference type="Rhea" id="RHEA-COMP:9673"/>
        <dbReference type="ChEBI" id="CHEBI:30616"/>
        <dbReference type="ChEBI" id="CHEBI:32682"/>
        <dbReference type="ChEBI" id="CHEBI:33019"/>
        <dbReference type="ChEBI" id="CHEBI:78442"/>
        <dbReference type="ChEBI" id="CHEBI:78513"/>
        <dbReference type="ChEBI" id="CHEBI:456215"/>
        <dbReference type="EC" id="6.1.1.19"/>
    </reaction>
</comment>
<evidence type="ECO:0000256" key="6">
    <source>
        <dbReference type="ARBA" id="ARBA00022741"/>
    </source>
</evidence>
<dbReference type="EC" id="6.1.1.19" evidence="11"/>
<dbReference type="Gene3D" id="3.40.50.620">
    <property type="entry name" value="HUPs"/>
    <property type="match status" value="1"/>
</dbReference>
<dbReference type="InterPro" id="IPR008909">
    <property type="entry name" value="DALR_anticod-bd"/>
</dbReference>
<evidence type="ECO:0000256" key="5">
    <source>
        <dbReference type="ARBA" id="ARBA00022598"/>
    </source>
</evidence>